<keyword evidence="3" id="KW-1185">Reference proteome</keyword>
<protein>
    <submittedName>
        <fullName evidence="2">Uncharacterized protein</fullName>
    </submittedName>
</protein>
<dbReference type="EMBL" id="JAPFFF010000003">
    <property type="protein sequence ID" value="KAK8894975.1"/>
    <property type="molecule type" value="Genomic_DNA"/>
</dbReference>
<feature type="compositionally biased region" description="Low complexity" evidence="1">
    <location>
        <begin position="263"/>
        <end position="283"/>
    </location>
</feature>
<accession>A0ABR2KV59</accession>
<dbReference type="Proteomes" id="UP001470230">
    <property type="component" value="Unassembled WGS sequence"/>
</dbReference>
<sequence length="452" mass="52266">MLNKKKYKFFYFFSDNMISKSLNNFCIQGMKKYVKKFSKFWKMTRPPPTELKIFLSATDYNAADKYLHEAIETYKNSFKGELKFVPRSPGFTGRYTNKQMEKFPAHVEDVIRANGLKPYKSFAEPHIICCQTKYIPLCNRHPHLNTGPAISKAKKEAISMETDPKNRTIIIYPFRFNEREKKFRQKLICWRNEPFKGKITIKPQGDYYSVNQKDLPQHIIKICKSVRIKAEISKTNPSLIECDLQTLLPKRKKAKSKKKTEATELTSALTADANNNNNDQQQQKAGNSQTEPAPKTKSPIEKEIISSLIDNINAHSKNRSISSDSVVQSLTRDVEIKFSNFPKVYTANNIVFNDMKDDTAESTSLVMIVDLQSYPVNTASDYAWEILEWADSYKFLTIHFLVGPPTRIPMAQEPKLRSMLINAIKQLSEQQNICYKYEIAEKNHNLLICRHK</sequence>
<evidence type="ECO:0000313" key="2">
    <source>
        <dbReference type="EMBL" id="KAK8894975.1"/>
    </source>
</evidence>
<reference evidence="2 3" key="1">
    <citation type="submission" date="2024-04" db="EMBL/GenBank/DDBJ databases">
        <title>Tritrichomonas musculus Genome.</title>
        <authorList>
            <person name="Alves-Ferreira E."/>
            <person name="Grigg M."/>
            <person name="Lorenzi H."/>
            <person name="Galac M."/>
        </authorList>
    </citation>
    <scope>NUCLEOTIDE SEQUENCE [LARGE SCALE GENOMIC DNA]</scope>
    <source>
        <strain evidence="2 3">EAF2021</strain>
    </source>
</reference>
<organism evidence="2 3">
    <name type="scientific">Tritrichomonas musculus</name>
    <dbReference type="NCBI Taxonomy" id="1915356"/>
    <lineage>
        <taxon>Eukaryota</taxon>
        <taxon>Metamonada</taxon>
        <taxon>Parabasalia</taxon>
        <taxon>Tritrichomonadida</taxon>
        <taxon>Tritrichomonadidae</taxon>
        <taxon>Tritrichomonas</taxon>
    </lineage>
</organism>
<evidence type="ECO:0000256" key="1">
    <source>
        <dbReference type="SAM" id="MobiDB-lite"/>
    </source>
</evidence>
<evidence type="ECO:0000313" key="3">
    <source>
        <dbReference type="Proteomes" id="UP001470230"/>
    </source>
</evidence>
<name>A0ABR2KV59_9EUKA</name>
<proteinExistence type="predicted"/>
<gene>
    <name evidence="2" type="ORF">M9Y10_023417</name>
</gene>
<comment type="caution">
    <text evidence="2">The sequence shown here is derived from an EMBL/GenBank/DDBJ whole genome shotgun (WGS) entry which is preliminary data.</text>
</comment>
<feature type="region of interest" description="Disordered" evidence="1">
    <location>
        <begin position="251"/>
        <end position="298"/>
    </location>
</feature>